<dbReference type="SUPFAM" id="SSF55874">
    <property type="entry name" value="ATPase domain of HSP90 chaperone/DNA topoisomerase II/histidine kinase"/>
    <property type="match status" value="1"/>
</dbReference>
<evidence type="ECO:0000313" key="15">
    <source>
        <dbReference type="EMBL" id="KGM14233.1"/>
    </source>
</evidence>
<dbReference type="Proteomes" id="UP000054314">
    <property type="component" value="Unassembled WGS sequence"/>
</dbReference>
<evidence type="ECO:0000313" key="16">
    <source>
        <dbReference type="Proteomes" id="UP000054314"/>
    </source>
</evidence>
<sequence>MRSRLVTVFVAMAVGLVLLFAVPLAYVLSVAATHEAVTQTERTASLVAAALAERESGPGDVTTQYLATLLRPGEGATYIAPTGAITQVGHDAIGHQAEVVLTRTVRGGGVVTIVRSGVDVDRAVLDLVQPLVLTALGLVVVAALAGGLLAKRVAQPFQDLAEDADRLGHGDFDLTVRPTGLPEVDAIGTALTASATRLKDQLEREREFAVTASHELRTPITALRLEIEDVTLRPGTPPDVVEDLRRALGELDRLSAAVTGVLERARDQRTEGLADVDLTALVDEVARAVNADPDPGARPLTTLTGRRVHARVVPAVATQVLERLIRHATTHGDEPVTIAVQERDGRVEVQVQHAGPAATDVLPEVRTLAESTGGRLTVAPSRTATFVLSLPCATGRPTPGPT</sequence>
<keyword evidence="13" id="KW-0472">Membrane</keyword>
<dbReference type="SMART" id="SM00388">
    <property type="entry name" value="HisKA"/>
    <property type="match status" value="1"/>
</dbReference>
<evidence type="ECO:0000256" key="6">
    <source>
        <dbReference type="ARBA" id="ARBA00022679"/>
    </source>
</evidence>
<dbReference type="PANTHER" id="PTHR44936">
    <property type="entry name" value="SENSOR PROTEIN CREC"/>
    <property type="match status" value="1"/>
</dbReference>
<keyword evidence="6" id="KW-0808">Transferase</keyword>
<keyword evidence="10" id="KW-0067">ATP-binding</keyword>
<keyword evidence="4" id="KW-1003">Cell membrane</keyword>
<dbReference type="Gene3D" id="1.10.287.130">
    <property type="match status" value="1"/>
</dbReference>
<dbReference type="Gene3D" id="6.10.340.10">
    <property type="match status" value="1"/>
</dbReference>
<evidence type="ECO:0000256" key="8">
    <source>
        <dbReference type="ARBA" id="ARBA00022741"/>
    </source>
</evidence>
<evidence type="ECO:0000256" key="5">
    <source>
        <dbReference type="ARBA" id="ARBA00022553"/>
    </source>
</evidence>
<evidence type="ECO:0000256" key="3">
    <source>
        <dbReference type="ARBA" id="ARBA00012438"/>
    </source>
</evidence>
<evidence type="ECO:0000256" key="4">
    <source>
        <dbReference type="ARBA" id="ARBA00022475"/>
    </source>
</evidence>
<dbReference type="InterPro" id="IPR003661">
    <property type="entry name" value="HisK_dim/P_dom"/>
</dbReference>
<keyword evidence="5" id="KW-0597">Phosphoprotein</keyword>
<dbReference type="EC" id="2.7.13.3" evidence="3"/>
<keyword evidence="8" id="KW-0547">Nucleotide-binding</keyword>
<name>A0A0A0C0V0_9CELL</name>
<evidence type="ECO:0000256" key="9">
    <source>
        <dbReference type="ARBA" id="ARBA00022777"/>
    </source>
</evidence>
<protein>
    <recommendedName>
        <fullName evidence="3">histidine kinase</fullName>
        <ecNumber evidence="3">2.7.13.3</ecNumber>
    </recommendedName>
</protein>
<dbReference type="SUPFAM" id="SSF47384">
    <property type="entry name" value="Homodimeric domain of signal transducing histidine kinase"/>
    <property type="match status" value="1"/>
</dbReference>
<dbReference type="GO" id="GO:0005524">
    <property type="term" value="F:ATP binding"/>
    <property type="evidence" value="ECO:0007669"/>
    <property type="project" value="UniProtKB-KW"/>
</dbReference>
<evidence type="ECO:0000256" key="1">
    <source>
        <dbReference type="ARBA" id="ARBA00000085"/>
    </source>
</evidence>
<evidence type="ECO:0000256" key="11">
    <source>
        <dbReference type="ARBA" id="ARBA00022989"/>
    </source>
</evidence>
<dbReference type="InterPro" id="IPR036890">
    <property type="entry name" value="HATPase_C_sf"/>
</dbReference>
<evidence type="ECO:0000256" key="10">
    <source>
        <dbReference type="ARBA" id="ARBA00022840"/>
    </source>
</evidence>
<evidence type="ECO:0000256" key="7">
    <source>
        <dbReference type="ARBA" id="ARBA00022692"/>
    </source>
</evidence>
<evidence type="ECO:0000256" key="2">
    <source>
        <dbReference type="ARBA" id="ARBA00004651"/>
    </source>
</evidence>
<comment type="subcellular location">
    <subcellularLocation>
        <location evidence="2">Cell membrane</location>
        <topology evidence="2">Multi-pass membrane protein</topology>
    </subcellularLocation>
</comment>
<dbReference type="Pfam" id="PF00672">
    <property type="entry name" value="HAMP"/>
    <property type="match status" value="1"/>
</dbReference>
<dbReference type="InterPro" id="IPR036097">
    <property type="entry name" value="HisK_dim/P_sf"/>
</dbReference>
<dbReference type="PROSITE" id="PS50885">
    <property type="entry name" value="HAMP"/>
    <property type="match status" value="1"/>
</dbReference>
<evidence type="ECO:0000259" key="14">
    <source>
        <dbReference type="PROSITE" id="PS50885"/>
    </source>
</evidence>
<dbReference type="SMART" id="SM00304">
    <property type="entry name" value="HAMP"/>
    <property type="match status" value="2"/>
</dbReference>
<keyword evidence="12" id="KW-0902">Two-component regulatory system</keyword>
<dbReference type="AlphaFoldDB" id="A0A0A0C0V0"/>
<keyword evidence="11 13" id="KW-1133">Transmembrane helix</keyword>
<evidence type="ECO:0000256" key="13">
    <source>
        <dbReference type="SAM" id="Phobius"/>
    </source>
</evidence>
<reference evidence="15 16" key="1">
    <citation type="submission" date="2013-08" db="EMBL/GenBank/DDBJ databases">
        <title>Genome sequencing of Cellulomonas bogoriensis 69B4.</title>
        <authorList>
            <person name="Chen F."/>
            <person name="Li Y."/>
            <person name="Wang G."/>
        </authorList>
    </citation>
    <scope>NUCLEOTIDE SEQUENCE [LARGE SCALE GENOMIC DNA]</scope>
    <source>
        <strain evidence="15 16">69B4</strain>
    </source>
</reference>
<dbReference type="OrthoDB" id="9786919at2"/>
<evidence type="ECO:0000256" key="12">
    <source>
        <dbReference type="ARBA" id="ARBA00023012"/>
    </source>
</evidence>
<keyword evidence="9" id="KW-0418">Kinase</keyword>
<keyword evidence="16" id="KW-1185">Reference proteome</keyword>
<gene>
    <name evidence="15" type="ORF">N869_01400</name>
</gene>
<dbReference type="InterPro" id="IPR050980">
    <property type="entry name" value="2C_sensor_his_kinase"/>
</dbReference>
<dbReference type="Pfam" id="PF00512">
    <property type="entry name" value="HisKA"/>
    <property type="match status" value="1"/>
</dbReference>
<feature type="domain" description="HAMP" evidence="14">
    <location>
        <begin position="151"/>
        <end position="203"/>
    </location>
</feature>
<dbReference type="GO" id="GO:0005886">
    <property type="term" value="C:plasma membrane"/>
    <property type="evidence" value="ECO:0007669"/>
    <property type="project" value="UniProtKB-SubCell"/>
</dbReference>
<dbReference type="GO" id="GO:0000155">
    <property type="term" value="F:phosphorelay sensor kinase activity"/>
    <property type="evidence" value="ECO:0007669"/>
    <property type="project" value="InterPro"/>
</dbReference>
<keyword evidence="7 13" id="KW-0812">Transmembrane</keyword>
<dbReference type="RefSeq" id="WP_035057099.1">
    <property type="nucleotide sequence ID" value="NZ_AXCZ01000009.1"/>
</dbReference>
<organism evidence="15 16">
    <name type="scientific">Cellulomonas bogoriensis 69B4 = DSM 16987</name>
    <dbReference type="NCBI Taxonomy" id="1386082"/>
    <lineage>
        <taxon>Bacteria</taxon>
        <taxon>Bacillati</taxon>
        <taxon>Actinomycetota</taxon>
        <taxon>Actinomycetes</taxon>
        <taxon>Micrococcales</taxon>
        <taxon>Cellulomonadaceae</taxon>
        <taxon>Cellulomonas</taxon>
    </lineage>
</organism>
<dbReference type="EMBL" id="AXCZ01000009">
    <property type="protein sequence ID" value="KGM14233.1"/>
    <property type="molecule type" value="Genomic_DNA"/>
</dbReference>
<proteinExistence type="predicted"/>
<comment type="caution">
    <text evidence="15">The sequence shown here is derived from an EMBL/GenBank/DDBJ whole genome shotgun (WGS) entry which is preliminary data.</text>
</comment>
<dbReference type="PANTHER" id="PTHR44936:SF9">
    <property type="entry name" value="SENSOR PROTEIN CREC"/>
    <property type="match status" value="1"/>
</dbReference>
<feature type="transmembrane region" description="Helical" evidence="13">
    <location>
        <begin position="131"/>
        <end position="150"/>
    </location>
</feature>
<accession>A0A0A0C0V0</accession>
<comment type="catalytic activity">
    <reaction evidence="1">
        <text>ATP + protein L-histidine = ADP + protein N-phospho-L-histidine.</text>
        <dbReference type="EC" id="2.7.13.3"/>
    </reaction>
</comment>
<dbReference type="CDD" id="cd00082">
    <property type="entry name" value="HisKA"/>
    <property type="match status" value="1"/>
</dbReference>
<dbReference type="InterPro" id="IPR003660">
    <property type="entry name" value="HAMP_dom"/>
</dbReference>